<dbReference type="Gene3D" id="3.30.70.330">
    <property type="match status" value="5"/>
</dbReference>
<keyword evidence="5" id="KW-0539">Nucleus</keyword>
<proteinExistence type="inferred from homology"/>
<feature type="region of interest" description="Disordered" evidence="7">
    <location>
        <begin position="824"/>
        <end position="871"/>
    </location>
</feature>
<feature type="compositionally biased region" description="Polar residues" evidence="7">
    <location>
        <begin position="857"/>
        <end position="871"/>
    </location>
</feature>
<feature type="region of interest" description="Disordered" evidence="7">
    <location>
        <begin position="1353"/>
        <end position="1442"/>
    </location>
</feature>
<comment type="subcellular location">
    <subcellularLocation>
        <location evidence="1">Nucleus</location>
    </subcellularLocation>
</comment>
<keyword evidence="4 6" id="KW-0694">RNA-binding</keyword>
<evidence type="ECO:0000256" key="2">
    <source>
        <dbReference type="ARBA" id="ARBA00005387"/>
    </source>
</evidence>
<dbReference type="PROSITE" id="PS50917">
    <property type="entry name" value="SPOC"/>
    <property type="match status" value="1"/>
</dbReference>
<dbReference type="SUPFAM" id="SSF54928">
    <property type="entry name" value="RNA-binding domain, RBD"/>
    <property type="match status" value="4"/>
</dbReference>
<feature type="region of interest" description="Disordered" evidence="7">
    <location>
        <begin position="1281"/>
        <end position="1333"/>
    </location>
</feature>
<dbReference type="InterPro" id="IPR035979">
    <property type="entry name" value="RBD_domain_sf"/>
</dbReference>
<organism evidence="10">
    <name type="scientific">Trichuris suis</name>
    <name type="common">pig whipworm</name>
    <dbReference type="NCBI Taxonomy" id="68888"/>
    <lineage>
        <taxon>Eukaryota</taxon>
        <taxon>Metazoa</taxon>
        <taxon>Ecdysozoa</taxon>
        <taxon>Nematoda</taxon>
        <taxon>Enoplea</taxon>
        <taxon>Dorylaimia</taxon>
        <taxon>Trichinellida</taxon>
        <taxon>Trichuridae</taxon>
        <taxon>Trichuris</taxon>
    </lineage>
</organism>
<feature type="domain" description="RRM" evidence="8">
    <location>
        <begin position="483"/>
        <end position="549"/>
    </location>
</feature>
<protein>
    <recommendedName>
        <fullName evidence="11">SPOC domain protein</fullName>
    </recommendedName>
</protein>
<evidence type="ECO:0000256" key="7">
    <source>
        <dbReference type="SAM" id="MobiDB-lite"/>
    </source>
</evidence>
<feature type="compositionally biased region" description="Basic and acidic residues" evidence="7">
    <location>
        <begin position="1215"/>
        <end position="1231"/>
    </location>
</feature>
<keyword evidence="3" id="KW-0597">Phosphoprotein</keyword>
<dbReference type="Proteomes" id="UP000030758">
    <property type="component" value="Unassembled WGS sequence"/>
</dbReference>
<evidence type="ECO:0000256" key="5">
    <source>
        <dbReference type="ARBA" id="ARBA00023242"/>
    </source>
</evidence>
<feature type="domain" description="RRM" evidence="8">
    <location>
        <begin position="587"/>
        <end position="659"/>
    </location>
</feature>
<feature type="region of interest" description="Disordered" evidence="7">
    <location>
        <begin position="1197"/>
        <end position="1252"/>
    </location>
</feature>
<evidence type="ECO:0000313" key="10">
    <source>
        <dbReference type="EMBL" id="KFD62993.1"/>
    </source>
</evidence>
<evidence type="ECO:0000259" key="8">
    <source>
        <dbReference type="PROSITE" id="PS50102"/>
    </source>
</evidence>
<feature type="domain" description="SPOC" evidence="9">
    <location>
        <begin position="1760"/>
        <end position="1920"/>
    </location>
</feature>
<reference evidence="10" key="1">
    <citation type="journal article" date="2014" name="Nat. Genet.">
        <title>Genome and transcriptome of the porcine whipworm Trichuris suis.</title>
        <authorList>
            <person name="Jex A.R."/>
            <person name="Nejsum P."/>
            <person name="Schwarz E.M."/>
            <person name="Hu L."/>
            <person name="Young N.D."/>
            <person name="Hall R.S."/>
            <person name="Korhonen P.K."/>
            <person name="Liao S."/>
            <person name="Thamsborg S."/>
            <person name="Xia J."/>
            <person name="Xu P."/>
            <person name="Wang S."/>
            <person name="Scheerlinck J.P."/>
            <person name="Hofmann A."/>
            <person name="Sternberg P.W."/>
            <person name="Wang J."/>
            <person name="Gasser R.B."/>
        </authorList>
    </citation>
    <scope>NUCLEOTIDE SEQUENCE [LARGE SCALE GENOMIC DNA]</scope>
    <source>
        <strain evidence="10">DCEP-RM93F</strain>
    </source>
</reference>
<evidence type="ECO:0000259" key="9">
    <source>
        <dbReference type="PROSITE" id="PS50917"/>
    </source>
</evidence>
<evidence type="ECO:0008006" key="11">
    <source>
        <dbReference type="Google" id="ProtNLM"/>
    </source>
</evidence>
<name>A0A085N0J7_9BILA</name>
<dbReference type="SMART" id="SM00360">
    <property type="entry name" value="RRM"/>
    <property type="match status" value="5"/>
</dbReference>
<evidence type="ECO:0000256" key="3">
    <source>
        <dbReference type="ARBA" id="ARBA00022553"/>
    </source>
</evidence>
<dbReference type="InterPro" id="IPR000504">
    <property type="entry name" value="RRM_dom"/>
</dbReference>
<dbReference type="EMBL" id="KL367583">
    <property type="protein sequence ID" value="KFD62993.1"/>
    <property type="molecule type" value="Genomic_DNA"/>
</dbReference>
<evidence type="ECO:0000256" key="6">
    <source>
        <dbReference type="PROSITE-ProRule" id="PRU00176"/>
    </source>
</evidence>
<feature type="domain" description="RRM" evidence="8">
    <location>
        <begin position="61"/>
        <end position="133"/>
    </location>
</feature>
<dbReference type="GO" id="GO:0003723">
    <property type="term" value="F:RNA binding"/>
    <property type="evidence" value="ECO:0007669"/>
    <property type="project" value="UniProtKB-UniRule"/>
</dbReference>
<feature type="region of interest" description="Disordered" evidence="7">
    <location>
        <begin position="1022"/>
        <end position="1047"/>
    </location>
</feature>
<feature type="compositionally biased region" description="Basic and acidic residues" evidence="7">
    <location>
        <begin position="1240"/>
        <end position="1250"/>
    </location>
</feature>
<dbReference type="PROSITE" id="PS50102">
    <property type="entry name" value="RRM"/>
    <property type="match status" value="5"/>
</dbReference>
<dbReference type="InterPro" id="IPR012677">
    <property type="entry name" value="Nucleotide-bd_a/b_plait_sf"/>
</dbReference>
<dbReference type="GO" id="GO:0005634">
    <property type="term" value="C:nucleus"/>
    <property type="evidence" value="ECO:0007669"/>
    <property type="project" value="UniProtKB-SubCell"/>
</dbReference>
<comment type="similarity">
    <text evidence="2">Belongs to the RRM Spen family.</text>
</comment>
<feature type="compositionally biased region" description="Basic residues" evidence="7">
    <location>
        <begin position="1288"/>
        <end position="1297"/>
    </location>
</feature>
<feature type="compositionally biased region" description="Basic and acidic residues" evidence="7">
    <location>
        <begin position="1311"/>
        <end position="1331"/>
    </location>
</feature>
<sequence length="1922" mass="212591">MGVSSAGVISALQEMSDSSSDLSEHYADTAQSASTISCGHHHSCDPRRCPVCSTFRRLISRYVQVQGIPQNCKFWPLYNLFCCFGEVFNFYYDEVNTRGVAYVSYHKQTSVIRMLRTEIRIDGKILNVKQVRPGSDEFNQIFRRRNSSDLPPFGSASSMSRNSAGVISALQEMSDSSSDLSEHYADTAQSASTISCGHHHSCDPRRCPVCSTFRRLISRYVQVQGIPQNCKFWPLYNLFCCFGEVFNFYYDEVNTRGVAYVSYHKQTSVIRMLRTEIRIDGKILNVKQVRPGSDEFNQIFRRRNSSDLPPFGSASSMSRNLIRNPLPESHWQGNITSQTASSLSRCCSSDEYDVMAGSTIDSKSEMSAHGADSAPAARRYSICVRQLPLRSSDSSIKEGLYFNFKKYGKVVAVKVIGSQEDRYALVSFRREIDARSAVAKCGQDRFFGRKIVAELAPEDMDGDDNERRPLEKDIDQYHPKSSRTLYVGNLWNGITPEVLKEQFSAYGTVLDIEIKNKETPAPFCFIQYADISSVVNAVLALEIDGYVGKNKVKGMRWTLWIESLEPHSEIRIFLSFTVGFGKPLPTPTVWIDGLQPDITEAYLTRKMNFYGAIKDVLIDRTTGQALVTYDGVEAATNAVQDMKGRTIDNQRVRIDFCSRELHDLMVDRMYGTKQLDSSDSSQTKPCKQVQQALQDYQAEVGSKLGSSDEREKKKCQQNRDSSISSDDSRDSEQRSSIAAKPMEHFWNVLQSAAAAHQNLGEDGGSTQDSSLKLFPQNLQPTPEILKYYSACASAAGLIPSIPLATCNDTVTNLTPVQAPIKESASLTSPVAVTSPGIAAPPEVRSNSRDERSPAAADQQNISPKLSKTPQVEQIDDATKAASKSSEVVQVEVGNVSVRRENSPEFSTAVTVEERSASAAPVHLSPMVEKDSSAKQASSSCVPTGALWVVPGAFQRIPVTPTELCTELRDLCTLKFKPRTDPADYILPEFLTTMIHKNKTPSKRQEEPAESAQEPMMAELDEDAKRVETNSSPRQPEPATRIESSEAPVRTEVRLEELKRAMHCIEEKTEKMINEHIQHRRDVLSNLNAKFVRTGVQSPVHEEEPPPEFMVSLAKELDGQQPPVPLKEFCEKTGNFFLNIIEQSASALSSKMPVQGRCRTYEAHGDAPADQNDWTAKIAQLKKKFYTAQALSRVNDNWNKEMNDPQPPDQQAPSVEETRSKSIEVTTIREDYEQPLSAEDDSQKNEQKSCESESVAADALVSVQNRSLDHDENVAVPFSSAVEVGTSKSSKKHSHPKRMYVSEESSNSEQTDGSKEILRKRPLVEEEIRHSEGNYSKKGFQRYFSYAVSVQEKKRRLSSVSDSDEQSESPSDLRESVEISLPPSNIPSEAAEPCTSSLASPEQELQMSKPPSRDNVVPDVIPSESEDSGSEYHPSESVKSSISVETVNLVESVDEQLSTSCQTEMREDEDAAEGLQIALEVDQADLTTCLQSDESVNKEMKEAEVPIPTVEPEPAEATSPIVIDENANSHPTSSVCDLQQPVTPTQVEPVTSAPSVPANVSDSAPVHTEVLPIPAVSSQQITVSTFAPSSTDVHQTLLAQAASHFPISFGDAGNVAAPWSQAMTVPQLMARPGFMDRPFAPSGPLLGPALPYSFVRLQQTPFNSPIFPMDQTGLMANFPPFATGAGAPPVAASPSMPFACTVHLSVDDITFAEITRSMGTLGPRSLQFRFDRVQNPLVVLVMSYLPYASGDSNYQMAIMELNSRHPLVWDVWDGILYFRRHELRIQLFHIAGNVTAGPIGLAAVAENSNGRALLRVAQRVVFNEETMKTMIARNGTFLLCLIGGAPINQMASQWQIMKEYLCNYLAEKSASGIIVNQPQEIAITVSPPTPFVRTYVQQKASGIYDMLTRSEIPFLFVGVTKYA</sequence>
<feature type="compositionally biased region" description="Polar residues" evidence="7">
    <location>
        <begin position="1393"/>
        <end position="1405"/>
    </location>
</feature>
<feature type="domain" description="RRM" evidence="8">
    <location>
        <begin position="219"/>
        <end position="291"/>
    </location>
</feature>
<accession>A0A085N0J7</accession>
<feature type="region of interest" description="Disordered" evidence="7">
    <location>
        <begin position="701"/>
        <end position="736"/>
    </location>
</feature>
<feature type="region of interest" description="Disordered" evidence="7">
    <location>
        <begin position="996"/>
        <end position="1015"/>
    </location>
</feature>
<dbReference type="Pfam" id="PF00076">
    <property type="entry name" value="RRM_1"/>
    <property type="match status" value="3"/>
</dbReference>
<gene>
    <name evidence="10" type="ORF">M514_03617</name>
</gene>
<feature type="domain" description="RRM" evidence="8">
    <location>
        <begin position="380"/>
        <end position="458"/>
    </location>
</feature>
<dbReference type="SUPFAM" id="SSF100939">
    <property type="entry name" value="SPOC domain-like"/>
    <property type="match status" value="1"/>
</dbReference>
<dbReference type="InterPro" id="IPR016194">
    <property type="entry name" value="SPOC-like_C_dom_sf"/>
</dbReference>
<dbReference type="InterPro" id="IPR010912">
    <property type="entry name" value="SPOC_met"/>
</dbReference>
<dbReference type="Gene3D" id="2.40.290.10">
    <property type="match status" value="1"/>
</dbReference>
<evidence type="ECO:0000256" key="1">
    <source>
        <dbReference type="ARBA" id="ARBA00004123"/>
    </source>
</evidence>
<evidence type="ECO:0000256" key="4">
    <source>
        <dbReference type="ARBA" id="ARBA00022884"/>
    </source>
</evidence>
<dbReference type="PANTHER" id="PTHR23189">
    <property type="entry name" value="RNA RECOGNITION MOTIF-CONTAINING"/>
    <property type="match status" value="1"/>
</dbReference>